<dbReference type="Gene3D" id="3.40.50.1110">
    <property type="entry name" value="SGNH hydrolase"/>
    <property type="match status" value="1"/>
</dbReference>
<keyword evidence="2" id="KW-0732">Signal</keyword>
<dbReference type="InterPro" id="IPR036514">
    <property type="entry name" value="SGNH_hydro_sf"/>
</dbReference>
<dbReference type="Pfam" id="PF00657">
    <property type="entry name" value="Lipase_GDSL"/>
    <property type="match status" value="1"/>
</dbReference>
<dbReference type="STRING" id="1109443.G4TJT9"/>
<feature type="signal peptide" evidence="2">
    <location>
        <begin position="1"/>
        <end position="18"/>
    </location>
</feature>
<organism evidence="3 4">
    <name type="scientific">Serendipita indica (strain DSM 11827)</name>
    <name type="common">Root endophyte fungus</name>
    <name type="synonym">Piriformospora indica</name>
    <dbReference type="NCBI Taxonomy" id="1109443"/>
    <lineage>
        <taxon>Eukaryota</taxon>
        <taxon>Fungi</taxon>
        <taxon>Dikarya</taxon>
        <taxon>Basidiomycota</taxon>
        <taxon>Agaricomycotina</taxon>
        <taxon>Agaricomycetes</taxon>
        <taxon>Sebacinales</taxon>
        <taxon>Serendipitaceae</taxon>
        <taxon>Serendipita</taxon>
    </lineage>
</organism>
<dbReference type="Proteomes" id="UP000007148">
    <property type="component" value="Unassembled WGS sequence"/>
</dbReference>
<evidence type="ECO:0000313" key="3">
    <source>
        <dbReference type="EMBL" id="CCA71582.1"/>
    </source>
</evidence>
<protein>
    <recommendedName>
        <fullName evidence="5">GDSL lipase/acylhydrolase</fullName>
    </recommendedName>
</protein>
<keyword evidence="1" id="KW-0378">Hydrolase</keyword>
<dbReference type="PANTHER" id="PTHR45648:SF22">
    <property type="entry name" value="GDSL LIPASE_ACYLHYDROLASE FAMILY PROTEIN (AFU_ORTHOLOGUE AFUA_4G14700)"/>
    <property type="match status" value="1"/>
</dbReference>
<dbReference type="InParanoid" id="G4TJT9"/>
<dbReference type="InterPro" id="IPR051058">
    <property type="entry name" value="GDSL_Est/Lipase"/>
</dbReference>
<dbReference type="InterPro" id="IPR001087">
    <property type="entry name" value="GDSL"/>
</dbReference>
<dbReference type="HOGENOM" id="CLU_015101_1_0_1"/>
<reference evidence="3 4" key="1">
    <citation type="journal article" date="2011" name="PLoS Pathog.">
        <title>Endophytic Life Strategies Decoded by Genome and Transcriptome Analyses of the Mutualistic Root Symbiont Piriformospora indica.</title>
        <authorList>
            <person name="Zuccaro A."/>
            <person name="Lahrmann U."/>
            <person name="Guldener U."/>
            <person name="Langen G."/>
            <person name="Pfiffi S."/>
            <person name="Biedenkopf D."/>
            <person name="Wong P."/>
            <person name="Samans B."/>
            <person name="Grimm C."/>
            <person name="Basiewicz M."/>
            <person name="Murat C."/>
            <person name="Martin F."/>
            <person name="Kogel K.H."/>
        </authorList>
    </citation>
    <scope>NUCLEOTIDE SEQUENCE [LARGE SCALE GENOMIC DNA]</scope>
    <source>
        <strain evidence="3 4">DSM 11827</strain>
    </source>
</reference>
<gene>
    <name evidence="3" type="ORF">PIIN_05519</name>
</gene>
<dbReference type="OrthoDB" id="1600564at2759"/>
<evidence type="ECO:0000256" key="2">
    <source>
        <dbReference type="SAM" id="SignalP"/>
    </source>
</evidence>
<evidence type="ECO:0000256" key="1">
    <source>
        <dbReference type="ARBA" id="ARBA00022801"/>
    </source>
</evidence>
<dbReference type="OMA" id="KWTTWIS"/>
<keyword evidence="4" id="KW-1185">Reference proteome</keyword>
<dbReference type="eggNOG" id="ENOG502RY46">
    <property type="taxonomic scope" value="Eukaryota"/>
</dbReference>
<comment type="caution">
    <text evidence="3">The sequence shown here is derived from an EMBL/GenBank/DDBJ whole genome shotgun (WGS) entry which is preliminary data.</text>
</comment>
<dbReference type="GO" id="GO:0016788">
    <property type="term" value="F:hydrolase activity, acting on ester bonds"/>
    <property type="evidence" value="ECO:0007669"/>
    <property type="project" value="InterPro"/>
</dbReference>
<evidence type="ECO:0008006" key="5">
    <source>
        <dbReference type="Google" id="ProtNLM"/>
    </source>
</evidence>
<feature type="chain" id="PRO_5003468828" description="GDSL lipase/acylhydrolase" evidence="2">
    <location>
        <begin position="19"/>
        <end position="326"/>
    </location>
</feature>
<evidence type="ECO:0000313" key="4">
    <source>
        <dbReference type="Proteomes" id="UP000007148"/>
    </source>
</evidence>
<dbReference type="EMBL" id="CAFZ01000126">
    <property type="protein sequence ID" value="CCA71582.1"/>
    <property type="molecule type" value="Genomic_DNA"/>
</dbReference>
<dbReference type="AlphaFoldDB" id="G4TJT9"/>
<name>G4TJT9_SERID</name>
<accession>G4TJT9</accession>
<dbReference type="CDD" id="cd01846">
    <property type="entry name" value="fatty_acyltransferase_like"/>
    <property type="match status" value="1"/>
</dbReference>
<dbReference type="PANTHER" id="PTHR45648">
    <property type="entry name" value="GDSL LIPASE/ACYLHYDROLASE FAMILY PROTEIN (AFU_ORTHOLOGUE AFUA_4G14700)"/>
    <property type="match status" value="1"/>
</dbReference>
<sequence length="326" mass="35272">MLHTLVFLLATAGSLALGHPNGPPGPPKGLPKPASKVVVFGDSFSDAALWPGWRGIHIWPDILGGYLKIPINVYAKAGATCSNSLTPRTWPDVIHDEIPLFTTQKKNGTLGHLDPASTVYTMWIGTNDVGAGCLLTGNQAPGVTLVDVTACAVKSIKTLYDGGARNFIFQNMVPLQKSPMYKKDAYTTTYWTEPVANMTEMSIFMETEVTSGNALSKLMLQDLAPQLTGAHVGIFDSYSLFDDIITHPANYLNGTVPYNTTGAVLACPYAVHGIQALYCTEAKGSAVDSFVWYDELHPSVQVHRIVARELATVLKGKASKWMNWLS</sequence>
<proteinExistence type="predicted"/>
<dbReference type="SUPFAM" id="SSF52266">
    <property type="entry name" value="SGNH hydrolase"/>
    <property type="match status" value="1"/>
</dbReference>